<dbReference type="EMBL" id="FOGC01000004">
    <property type="protein sequence ID" value="SEQ58854.1"/>
    <property type="molecule type" value="Genomic_DNA"/>
</dbReference>
<keyword evidence="1 4" id="KW-0808">Transferase</keyword>
<dbReference type="RefSeq" id="WP_177173099.1">
    <property type="nucleotide sequence ID" value="NZ_FOGC01000004.1"/>
</dbReference>
<accession>A0A1H9H925</accession>
<dbReference type="Proteomes" id="UP000242515">
    <property type="component" value="Unassembled WGS sequence"/>
</dbReference>
<dbReference type="PANTHER" id="PTHR43877">
    <property type="entry name" value="AMINOALKYLPHOSPHONATE N-ACETYLTRANSFERASE-RELATED-RELATED"/>
    <property type="match status" value="1"/>
</dbReference>
<evidence type="ECO:0000313" key="5">
    <source>
        <dbReference type="Proteomes" id="UP000242515"/>
    </source>
</evidence>
<dbReference type="InterPro" id="IPR000182">
    <property type="entry name" value="GNAT_dom"/>
</dbReference>
<dbReference type="AlphaFoldDB" id="A0A1H9H925"/>
<evidence type="ECO:0000256" key="2">
    <source>
        <dbReference type="ARBA" id="ARBA00023315"/>
    </source>
</evidence>
<dbReference type="SUPFAM" id="SSF55729">
    <property type="entry name" value="Acyl-CoA N-acyltransferases (Nat)"/>
    <property type="match status" value="1"/>
</dbReference>
<dbReference type="STRING" id="988801.SAMN05216522_104126"/>
<dbReference type="PROSITE" id="PS51186">
    <property type="entry name" value="GNAT"/>
    <property type="match status" value="1"/>
</dbReference>
<evidence type="ECO:0000256" key="1">
    <source>
        <dbReference type="ARBA" id="ARBA00022679"/>
    </source>
</evidence>
<proteinExistence type="predicted"/>
<reference evidence="5" key="1">
    <citation type="submission" date="2016-10" db="EMBL/GenBank/DDBJ databases">
        <authorList>
            <person name="Varghese N."/>
            <person name="Submissions S."/>
        </authorList>
    </citation>
    <scope>NUCLEOTIDE SEQUENCE [LARGE SCALE GENOMIC DNA]</scope>
    <source>
        <strain evidence="5">8N4</strain>
    </source>
</reference>
<keyword evidence="5" id="KW-1185">Reference proteome</keyword>
<feature type="domain" description="N-acetyltransferase" evidence="3">
    <location>
        <begin position="1"/>
        <end position="172"/>
    </location>
</feature>
<dbReference type="CDD" id="cd04301">
    <property type="entry name" value="NAT_SF"/>
    <property type="match status" value="1"/>
</dbReference>
<keyword evidence="2" id="KW-0012">Acyltransferase</keyword>
<gene>
    <name evidence="4" type="ORF">SAMN05216522_104126</name>
</gene>
<dbReference type="Gene3D" id="3.40.630.30">
    <property type="match status" value="1"/>
</dbReference>
<organism evidence="4 5">
    <name type="scientific">Rosenbergiella nectarea</name>
    <dbReference type="NCBI Taxonomy" id="988801"/>
    <lineage>
        <taxon>Bacteria</taxon>
        <taxon>Pseudomonadati</taxon>
        <taxon>Pseudomonadota</taxon>
        <taxon>Gammaproteobacteria</taxon>
        <taxon>Enterobacterales</taxon>
        <taxon>Erwiniaceae</taxon>
        <taxon>Rosenbergiella</taxon>
    </lineage>
</organism>
<dbReference type="Pfam" id="PF00583">
    <property type="entry name" value="Acetyltransf_1"/>
    <property type="match status" value="1"/>
</dbReference>
<protein>
    <submittedName>
        <fullName evidence="4">Acetyltransferase (GNAT) domain-containing protein</fullName>
    </submittedName>
</protein>
<dbReference type="GO" id="GO:0016747">
    <property type="term" value="F:acyltransferase activity, transferring groups other than amino-acyl groups"/>
    <property type="evidence" value="ECO:0007669"/>
    <property type="project" value="InterPro"/>
</dbReference>
<evidence type="ECO:0000313" key="4">
    <source>
        <dbReference type="EMBL" id="SEQ58854.1"/>
    </source>
</evidence>
<dbReference type="InterPro" id="IPR050832">
    <property type="entry name" value="Bact_Acetyltransf"/>
</dbReference>
<sequence>MNISRLTAPITGEELSQLTALMQEAVSLGASIGYTDATKQVEAMSRYWQRQSSALTQGDVQFFCARIEQQIVGIIGLEPCGKYNGTHRGEVFKLIVGQAWRRQGIAKKLMQTAVDSATQAGLKLLVLDTRTNDFTVTFYQSLGWIVAGEIPRYALSTTGEYQATTVMFLLLTRQ</sequence>
<evidence type="ECO:0000259" key="3">
    <source>
        <dbReference type="PROSITE" id="PS51186"/>
    </source>
</evidence>
<dbReference type="InterPro" id="IPR016181">
    <property type="entry name" value="Acyl_CoA_acyltransferase"/>
</dbReference>
<name>A0A1H9H925_9GAMM</name>